<dbReference type="Gene3D" id="3.10.129.110">
    <property type="entry name" value="Polyketide synthase dehydratase"/>
    <property type="match status" value="3"/>
</dbReference>
<feature type="domain" description="Carrier" evidence="10">
    <location>
        <begin position="1796"/>
        <end position="1874"/>
    </location>
</feature>
<dbReference type="PDB" id="8A7Z">
    <property type="method" value="NMR"/>
    <property type="chains" value="A=6732-6812"/>
</dbReference>
<dbReference type="PROSITE" id="PS00455">
    <property type="entry name" value="AMP_BINDING"/>
    <property type="match status" value="1"/>
</dbReference>
<dbReference type="PDB" id="8AHQ">
    <property type="method" value="X-ray"/>
    <property type="resolution" value="2.10 A"/>
    <property type="chains" value="C/D=6831-6914"/>
</dbReference>
<dbReference type="InterPro" id="IPR020807">
    <property type="entry name" value="PKS_DH"/>
</dbReference>
<dbReference type="InterPro" id="IPR049900">
    <property type="entry name" value="PKS_mFAS_DH"/>
</dbReference>
<evidence type="ECO:0000313" key="13">
    <source>
        <dbReference type="EMBL" id="BAF50727.1"/>
    </source>
</evidence>
<evidence type="ECO:0000256" key="6">
    <source>
        <dbReference type="ARBA" id="ARBA00023268"/>
    </source>
</evidence>
<dbReference type="InterPro" id="IPR013968">
    <property type="entry name" value="PKS_KR"/>
</dbReference>
<feature type="domain" description="Ketosynthase family 3 (KS3)" evidence="11">
    <location>
        <begin position="6002"/>
        <end position="6437"/>
    </location>
</feature>
<feature type="compositionally biased region" description="Low complexity" evidence="9">
    <location>
        <begin position="6691"/>
        <end position="6717"/>
    </location>
</feature>
<organism evidence="13">
    <name type="scientific">Streptomyces virginiae</name>
    <name type="common">Streptomyces cinnamonensis</name>
    <dbReference type="NCBI Taxonomy" id="1961"/>
    <lineage>
        <taxon>Bacteria</taxon>
        <taxon>Bacillati</taxon>
        <taxon>Actinomycetota</taxon>
        <taxon>Actinomycetes</taxon>
        <taxon>Kitasatosporales</taxon>
        <taxon>Streptomycetaceae</taxon>
        <taxon>Streptomyces</taxon>
    </lineage>
</organism>
<dbReference type="CDD" id="cd12116">
    <property type="entry name" value="A_NRPS_Ta1_like"/>
    <property type="match status" value="1"/>
</dbReference>
<feature type="domain" description="Ketosynthase family 3 (KS3)" evidence="11">
    <location>
        <begin position="4551"/>
        <end position="4969"/>
    </location>
</feature>
<feature type="domain" description="Ketosynthase family 3 (KS3)" evidence="11">
    <location>
        <begin position="1928"/>
        <end position="2362"/>
    </location>
</feature>
<dbReference type="SUPFAM" id="SSF47336">
    <property type="entry name" value="ACP-like"/>
    <property type="match status" value="7"/>
</dbReference>
<dbReference type="PROSITE" id="PS52004">
    <property type="entry name" value="KS3_2"/>
    <property type="match status" value="4"/>
</dbReference>
<feature type="domain" description="PKS/mFAS DH" evidence="12">
    <location>
        <begin position="2517"/>
        <end position="2808"/>
    </location>
</feature>
<dbReference type="PANTHER" id="PTHR43775">
    <property type="entry name" value="FATTY ACID SYNTHASE"/>
    <property type="match status" value="1"/>
</dbReference>
<feature type="region of interest" description="Disordered" evidence="9">
    <location>
        <begin position="4480"/>
        <end position="4548"/>
    </location>
</feature>
<dbReference type="FunFam" id="3.40.47.10:FF:000019">
    <property type="entry name" value="Polyketide synthase type I"/>
    <property type="match status" value="2"/>
</dbReference>
<dbReference type="InterPro" id="IPR029063">
    <property type="entry name" value="SAM-dependent_MTases_sf"/>
</dbReference>
<dbReference type="InterPro" id="IPR036291">
    <property type="entry name" value="NAD(P)-bd_dom_sf"/>
</dbReference>
<dbReference type="PDB" id="2MF4">
    <property type="method" value="NMR"/>
    <property type="chains" value="A=6732-6812"/>
</dbReference>
<dbReference type="Gene3D" id="1.10.1240.100">
    <property type="match status" value="2"/>
</dbReference>
<dbReference type="GO" id="GO:0004312">
    <property type="term" value="F:fatty acid synthase activity"/>
    <property type="evidence" value="ECO:0007669"/>
    <property type="project" value="TreeGrafter"/>
</dbReference>
<dbReference type="InterPro" id="IPR020806">
    <property type="entry name" value="PKS_PP-bd"/>
</dbReference>
<keyword evidence="2" id="KW-0596">Phosphopantetheine</keyword>
<dbReference type="InterPro" id="IPR000873">
    <property type="entry name" value="AMP-dep_synth/lig_dom"/>
</dbReference>
<keyword evidence="7" id="KW-0012">Acyltransferase</keyword>
<evidence type="ECO:0007829" key="17">
    <source>
        <dbReference type="PDB" id="8A7Z"/>
    </source>
</evidence>
<dbReference type="Gene3D" id="3.30.70.3290">
    <property type="match status" value="2"/>
</dbReference>
<keyword evidence="14 15" id="KW-0002">3D-structure</keyword>
<feature type="active site" description="Proton acceptor; for dehydratase activity" evidence="8">
    <location>
        <position position="2554"/>
    </location>
</feature>
<dbReference type="Gene3D" id="3.40.50.12780">
    <property type="entry name" value="N-terminal domain of ligase-like"/>
    <property type="match status" value="1"/>
</dbReference>
<evidence type="ECO:0007829" key="15">
    <source>
        <dbReference type="PDB" id="2N5D"/>
    </source>
</evidence>
<keyword evidence="5" id="KW-0677">Repeat</keyword>
<dbReference type="GO" id="GO:0006633">
    <property type="term" value="P:fatty acid biosynthetic process"/>
    <property type="evidence" value="ECO:0007669"/>
    <property type="project" value="InterPro"/>
</dbReference>
<feature type="domain" description="Carrier" evidence="10">
    <location>
        <begin position="6834"/>
        <end position="6911"/>
    </location>
</feature>
<reference evidence="14" key="2">
    <citation type="submission" date="2013-10" db="PDB data bank">
        <title>NMR assignements of ACP5a.</title>
        <authorList>
            <person name="Davison J."/>
            <person name="Dorival J."/>
            <person name="Rabeharindranto M.H."/>
            <person name="Mazon H."/>
            <person name="Chagot B."/>
            <person name="Gruez A."/>
            <person name="Weissman K.J."/>
        </authorList>
    </citation>
    <scope>STRUCTURE BY NMR OF 6732-6812</scope>
</reference>
<accession>A4PHN0</accession>
<feature type="compositionally biased region" description="Basic and acidic residues" evidence="9">
    <location>
        <begin position="6669"/>
        <end position="6689"/>
    </location>
</feature>
<dbReference type="SUPFAM" id="SSF52777">
    <property type="entry name" value="CoA-dependent acyltransferases"/>
    <property type="match status" value="2"/>
</dbReference>
<feature type="domain" description="Carrier" evidence="10">
    <location>
        <begin position="1686"/>
        <end position="1762"/>
    </location>
</feature>
<comment type="cofactor">
    <cofactor evidence="1">
        <name>pantetheine 4'-phosphate</name>
        <dbReference type="ChEBI" id="CHEBI:47942"/>
    </cofactor>
</comment>
<keyword evidence="6" id="KW-0511">Multifunctional enzyme</keyword>
<evidence type="ECO:0000256" key="2">
    <source>
        <dbReference type="ARBA" id="ARBA00022450"/>
    </source>
</evidence>
<feature type="region of interest" description="C-terminal hotdog fold" evidence="8">
    <location>
        <begin position="2661"/>
        <end position="2808"/>
    </location>
</feature>
<dbReference type="SMART" id="SM00823">
    <property type="entry name" value="PKS_PP"/>
    <property type="match status" value="6"/>
</dbReference>
<dbReference type="InterPro" id="IPR049551">
    <property type="entry name" value="PKS_DH_C"/>
</dbReference>
<dbReference type="SUPFAM" id="SSF53335">
    <property type="entry name" value="S-adenosyl-L-methionine-dependent methyltransferases"/>
    <property type="match status" value="1"/>
</dbReference>
<dbReference type="Pfam" id="PF00109">
    <property type="entry name" value="ketoacyl-synt"/>
    <property type="match status" value="4"/>
</dbReference>
<dbReference type="CDD" id="cd00833">
    <property type="entry name" value="PKS"/>
    <property type="match status" value="4"/>
</dbReference>
<dbReference type="Pfam" id="PF13193">
    <property type="entry name" value="AMP-binding_C"/>
    <property type="match status" value="1"/>
</dbReference>
<dbReference type="GO" id="GO:0033068">
    <property type="term" value="P:macrolide biosynthetic process"/>
    <property type="evidence" value="ECO:0007669"/>
    <property type="project" value="UniProtKB-ARBA"/>
</dbReference>
<dbReference type="SMART" id="SM00822">
    <property type="entry name" value="PKS_KR"/>
    <property type="match status" value="3"/>
</dbReference>
<dbReference type="PROSITE" id="PS52019">
    <property type="entry name" value="PKS_MFAS_DH"/>
    <property type="match status" value="2"/>
</dbReference>
<gene>
    <name evidence="13" type="primary">virA</name>
</gene>
<dbReference type="PDBsum" id="4CA3"/>
<dbReference type="SMART" id="SM00825">
    <property type="entry name" value="PKS_KS"/>
    <property type="match status" value="4"/>
</dbReference>
<dbReference type="PROSITE" id="PS50075">
    <property type="entry name" value="CARRIER"/>
    <property type="match status" value="6"/>
</dbReference>
<dbReference type="InterPro" id="IPR023213">
    <property type="entry name" value="CAT-like_dom_sf"/>
</dbReference>
<keyword evidence="3" id="KW-0597">Phosphoprotein</keyword>
<evidence type="ECO:0000259" key="11">
    <source>
        <dbReference type="PROSITE" id="PS52004"/>
    </source>
</evidence>
<dbReference type="InterPro" id="IPR018201">
    <property type="entry name" value="Ketoacyl_synth_AS"/>
</dbReference>
<dbReference type="Gene3D" id="3.30.559.30">
    <property type="entry name" value="Nonribosomal peptide synthetase, condensation domain"/>
    <property type="match status" value="1"/>
</dbReference>
<dbReference type="Pfam" id="PF16197">
    <property type="entry name" value="KAsynt_C_assoc"/>
    <property type="match status" value="4"/>
</dbReference>
<dbReference type="Pfam" id="PF08242">
    <property type="entry name" value="Methyltransf_12"/>
    <property type="match status" value="1"/>
</dbReference>
<dbReference type="PDBsum" id="2MF4"/>
<sequence length="6964" mass="725063">MAVPDARGPAEEDVRGAVAVIGMACRVPGADDVDAFWSLLAEGHCRIEPVPAGRFAGSPAGDPAAAAPRAGLLDRIDLFDARFFSVTPRQAASMDPQQRALLELSWHALEHAALDPDDLAGTPVGVFAAACSYDYREQLVERDAADGYATVGTFPAFLANRISHTYDFTGPSITVDTACSGALTALSLAERAIRSGDCEIALAGAANLLSNGFNNEAYRRAGMLSPQGTSLVFDRGADGFVRGEGAGWVVLKRLDRAIEDGDPVLAVLRATAVNHGGRAAALTAPNPRAQAALVRTALDRAGLHAADLGFLEAHGTATPLGDPIEIDAVREVLEGGAGGPVTRAAGPLDRLWVGSAKANIGHLEGASGLAGLIKAVQVLRNELIPGTPNFTELNPHIDLDGTPLTVADHPVRWPRVDGSPRRAAVSAFGFGGSNAHAVLEEAPALDGPGAANGNGVLLAVPLSAATARSLVRLAGRLADRIGKEPSGLDLQQIAWSLQSGRRALAERMLVVARDTGELADAVRAFAAGETHPATATLERPDALATLTDERARTALLQWLSGGTADWAALWTVGQPPRRVPLVPYPFEREPYWLPGEPAARPASAVAAPSGPAPTAVVATAAAVTGGRTNALVLPAGHPLAEHRVAGRAVAPGALLIDALAGGGPVALSGVRFLRPVPFDDGLRLERGTDDGHGRTALTVHHDGHVHARAVADPGTPEPLAAGDRTLADGTPVDLADMLHRAGIDVGTAYHAVTALVRSGNRAAGRLTPPAGDPLTRRVGWLDAALQAACALAAPGSTLMAAALGRVFWSGELPDRADLLLHLVEDSPEHVLVDLDAVTEDGRAVLRVRGLRLVQAPSAPASTAPAQAAQDSAPIRVLSPVWAEESTPRPAPAGTATHTVTLYDRHTERAAEGLRGDVATLLPVGPDGVDRDRLGTAVRAAAGSPLAVTLLVGGCRWTEDTAGVTALRHWLTALLTTAQVLAESGTPAEVRLLTTGLGAPDGESPAPGASLQGALLGALRTLPLEVPTVTAAAVDLPADALHSAAFEPIAAAVAEPCGRAVPLVALRGVRRLRQVLAERPLPDARGFRPGGVYVVFGGAGGIGGEVARHLAARYRASLLLVGRSAEGEDVRNLLEDLRAAGGQAHYHRGDVTDAGDVAAALARCRTDFGEPDGLLHSVGSVSDGLLTGLTAADIDHVLETKVTAVLTLRRALAGRPGTALVLFSSVAGLFGSVGGLNYAAANAFLDHYAAAVDGDGGLVVRTFDWGLWRGTGLARQYTAHVRRQYPGLTDFEPERGVAALEAGMSGTDPQTVAISGDPEPLRALTRPAAADPAHLLERYARGALARTMADLGLDHGTARAGCTAAADLLGVVPEHHRLLAAVLDLLEGEGPDARSAVHLATDRAALLAGHPDLLGHVELLDRALASYGPVLRGEQPATAVLFPRGDLGAVSAIYSNNQLFDPVNAAVARELAADAARIAREGRRPRILEIGAGVGGTTASALAAMDALGVTDAEYAYTDVSRAFLQHARRRFGERVGPQLLDIEKSPAGQGFATGHYDLVVASNVLHATRDLTLVLRHVSELLAPGGRLLLVEITVPAAVYTLTFGLTDGWWRYVDTQYRLPHGPLLDGARWQALLEAGGWTLAGVGHQRDVPGCVALLDCRAPSAPAADVPAAAAATRTPAADGTDGTGGTHDRLREIVRELLGDPRADVPGDRPWQELGIDSLLNLELVTAVSKAFGEISSTALFEHRTLDELARALGGRARPAGATAAATAFAAAEAPDEAPAAGDGDATGDGAGAADLLAELTGLAADLTGQDHALIDQDCDFPGIGVDSLLNGEFTAALRQRFPARAIPSTVLFEHTSLRSLAAWLAAPTRRARPHAVTVAAATPPAPLTVPATLPVSPDAAARSAAGPRPARPAVPAEPSGHRAPVAIVGLAGRYPGAEDIDAFWRLLSEGRNPVTEVPAERWDWRTARTLGGGYARWGCFVDGWDRFDPELFRITPRDAAVMDPQERLFLEVSWEAFETAGYSRRTLSGSAGGPKVGVFAGVTSNSHLIAQHQARLAGADNPEYAVTAAASVANRVSHAFDLSGPSLTVDTMCSSSLTALHLACRAVQDGEADLALAGGVNLYLHPDRFAGLCALGMQAWRTSRGDRTRAFGAGGDGFVPGEGVGAVVLKRLDRAEADGDTVYAVIRGTGLNHGGGTGGYTVPNPLAQAAVIGTTLDAAGIDPAAVGYLEAHGTGTELGDPIELRALALAFDGDRPATAGLRIGSVKSNIGHGEAAAGIAGLTKAVLQLRHGQLVPTLHAEQLNPKLDLDGTSLHIQRRAEAWPQSVDAEGRTLPRLAAVSSFGAGGSNAHVLLEEYPQTAQPAPARPGADRTPVLLPLSAPDPQRLRTLAARLAGLIAHVPGSETLLAATATPTDIAHTLRVGRETWPHRAAVTASDPRRLREALTALAEGRPHPDVATADTADHAEAVARAWVVDGRPPAQDLPGRRVALPTTPFARRRCTLTAPEGHDPLLGAPIDLPLADSVRIPATRTVTARLGGASRWVADHVVDGTALLPGAFHPELVHEALLTAGESPYRQVIRDLMWPAPAAGLPMTVRAELAEPGADGTRSFTVEAVTAADGERTAARGWTEAAVADRVQPSLRYRPEDLARHLAEGVDAEDFYRVFAGHGFAYGPLYRTVRRALRDGEETTARLRLPDGEDRDGRQVLHPALFDGACQTAAFLLLCEDPAARRRYRPLSVNRLAVHAPVTGEAYVHARRVRAEEASGTHVFDVRLVDAGSGEVLAEAEGFRIRVEDRDAPAAPARTADTATTAAAFAPADGDRAPAVATYRLGWPDAPRPAAGRPIGTLWTVGDGALADGLAPQAAARLSFDRACDVDALAETAGRTGAPATVLVDLTGGPRGLGFGAEPLPAGQIAADWTDFRTGPIAQVFGLLQALVRSRALDGVLVLFATDDSATGPSPFQRALHSLVRTVAGETGRLRLRMASVGSGTAGTVLPDADADADAVAAVRAELSAEPADGEDWVRIGPGDRRRRAALAPVRDTGTADPAGLLRADGTYLVIGGQGGLGSEIAAAVRAARPTARLVLVGRSAPDEAALAQLRGPAGTGPVDYRRCDVTDLAQLAELAAELQRSGTELHGIVHTAGVLRDGFLRGKTPEMIEEVCRAKVLAAVAVDAAFHDHPLDFFVVASSLAALVGNQGQSDYAFANGFLDGFAAARTRWTELGLRSGRSLSVGWPVLEGAGMAPEPAALGYLSDTFGLRPLPVREAVRRMWPLLDLATGPWQAHAALVAGDQDLWSRALGVAADAAADTPEPREAPAAPTPAVADAAAAADPAPAADGRTAALRWLAERVGRAIGVPAAMIAADRPLLDYGVDSIAVMRLSRLLEDDLGRLPVALLLDSSTLGELTDRLLRDHGAQLTAAVSAETGPAPAEAPAAPAAPAVIGAAPAPVDAAGTEAVPLPDRLIGMWTSDQAAAPLAPYNISLSWRLADADRAALAGAVDDLVRRHPVLGCCVRPHRGEPSFVPARTAPALVDRSPEVGMDLATAVRQEADRRFAPATEPLLRPVLWRDGTDTVVQLTTHHLAADGRSAELIGQDLAALYAARTGGGTALAPAPSFADVLRREREDAARTRAADESFWAARLARLTAGPLFPDADTGTDAASAQREYGLGADLSALLSATARTAGVTPFTVLLAAFAASLGRLTGRRSFLLAVPAYGRASASEDDAVGCFVNSVPLRIDLDPARPVADWLTSLHDEVRGAVGHAGLPYPRLTELCRAAGEHTVPTVTFAYQNWRRDTAGAAPGGRTDIGLPVHRRGQRGHFDLGLEVTDGPDGMDVLANHRTGALDGPAVDGLVEDLRRMVVELSRDLDGGRTGRLLDPAGSTLVSRFADSVRRTPDRTAVEDRDDTFSYAALDELSDAVARQVSRATGPGEPVAVLMHRSARLAAVLLGILKSGRPYVPLDDSYPADRLRMVVEGAECRLAVADPDLAALLPATLRVLPAAQALDPAAAPEPDSGRGTAPLPGDLAYLMFTSGSTGRPKGVGVTHGNVVHTLEAIAATTGTGPQDRLLAVTTVCFDISVLELFMPLLTGGTVVVARRTDVVDARRLADLIESRNVTVLQATPAGWQLLLDGGWRGRAGLTALCGGEALPPNLAAGLVSRTGSLWNVYGPTEATIWSTIGRVDGAAVHLGGPIGATDLVVTEVDGTAAPAAGEPGELWIGGPGVAQGYWRRPDLTAERFTAHPARPEGGGRWFRTGDLVRRDEQGRLVFLGRADSQVKIRGHRVELGEIEAVLGTHPGLARVVVVLRGEGALVRLVAVAVPARGAAAPGLDELRAFAAASLPAWMLPDRLVTTPELALTPNGKVDRKAAALLARPAAEREAATDPVRSADPAPAPVPMPPAVHAPAQADPARIRQSVTSFWAELLELDHVPGDRRFFDLGGNSLLLGRLFARLEDRFPGTGLEVADLFARPPSTTRWPCSPSGSPRPHPPPRPPRPPRRPDRAAPFRSRCPPVPPRGTARPSTRRRPPMNHDHHPYDAVDDPNAVAVVGMSCRFGPATSADRLWELLEQGRSGIHRYSPEELVRLGHRPELVRRPGFVPAGVVMEDADAFNNEFFGYSPVHAEWLDPQQRVLLETAWHALEDAGFAPDRTGLRTAAYVSVGQSTMPQVGITDLDAAGMIRFSSSDKDFAASRISYKLGLTGPSLTVQSACSSGLVAVHLAVESLLGEESDLAVVGAASLHFPQAGYLAAPDMILSPSGECRPFDDGADGTVFGNGAGALVLRRLADAVRDGDPIRAVIRGSAVNNDGARKMDYHAPSPEGQEAVLREALAVAGIDAHTVGYLETHGTGTHLGDPIEYAALDRVYGGERPHPPPSAPSRASSATSTPRPDSPAWPRLILALEHAAVPPQAPFEKPNRRLAGTGGLRIAAGGDGWPVPDGPRRAAVSSFGIGGTNAHVVLEQAPDLPAPPAGNGHDEHRVPVSARTEEALRQLAASLADSLGRPGAPEPADVAHTLSTGRSHRAVRAVLTARTTAELAEQLRTLAREGTAAAATSAAPYRAWIEGTGELPEPEPAAGRTGRRVRLPGYPFARRRWPRPDAPDLAPDNRSPEAATDALPVRTVRPGDPLAADHLVGGLPVFPAAAQIDLALTAAGRLAGGPAAGLADLAFRRTVEVVDPVELRVEIEDGQVRVASTDVHSQARLLPAGAPERPAPLDLAALRRSYPESAEPEALYRYFADNGVGYGPAFRVLRELHHGPAGVLARVTAAPESVPGETVSPCVLDGALQSVIGCVLREDLAGETFIPFAIDELTVHAPLPGEVWVTVSPQRLAGGGRRVRRYDVAVAAEDGAVLLTLRGLALRPVTAPAAAGAPAVPQGVHLFASTAEEFAPTGRDAATAGPLVLIGDTALDGADLVLPAPADPDAAAAAGAELAARLPAGGGRPTIVWPAAADDPHTDPAATATDGALRVLALLRALLRPLGRRGAHLVVPYPAGSPAGAVAGAGLAALGRSLTGENPRFDLTALAVEDGAGPAGLRRALDALTVRVPLSRALTVAADGGLRTTVLAPLTPAPRRALLDPRDGRPSTLQACKLGIGIHGMGRLAALLAEHLLDRHAARIVLTGRSAADGARGEELRRLADRAARTGGSVEYRQLDPSDPAAVGDTARRIAADGPAVNGVFHCAGVLRDGYVLRKTVADARDVIVPKLVGAAELDSATADWDLDCFVVLSSVSGALGSAGQADYAFANAAADELVRRRADRAGRGRSVSIAWPFWADGGMRPDGPAQEELATLGMRALPTEAGLAVLESLLAGPATAPVVLYGDREALLASFPLLTSEAPAAVPEPAPAQAPAPAAEQAAPAAAPAGEVTAVLHRRLAAVVAEATRTPVDDVTADRLFDDLGIDSLLAIRVVELLEKDFGRLSKTLLFECRSVEELAEYLREEHPERCAALAGGPKETTAPAAPAAQAPAPAAPAQAPAPAVSAMPSGPSDDDLADPRAIAVIGVAGRFPEADGLDRLWRNLTEGRDSITEVPADRWDAEALYDADKTRVDRTHTKWGGFVDGVENFDAALFNISPREAGIVDPQARLFLESCWAALDDAGYTPDRLVSAAEDPVHRRDVGVFVGAMYGEYQLHEAEERLRGNPVLANSAYWSIANRVSYFFDFQGPSVAVDTACSSALTAVHLAVESLRAGTSRVAIAGGVNVLIHPNKYFMLGQGRFASSDGRCRSFGAGGDGYVPGEGVGAVLLKPLRDALRDGDHIHAVIRGTAANHGGRTNGYTVPNPRAQADLVTKALRDAGLTARDLDYIEAHGTGTALGDPIEIRGLASAFARDGIKGPGSLPIGSVKSNVGHLESAAGSVALAKVLLQLRHRTLVPSLHATPPNPEIDFDGVPFSVQQQLAPWRTHDGAARPLRAGISSFGAGGGNAHLIVEEAPAPAPRPATGRREPQVLFLSARTDTALAAYARDLRDHLLRARSAGEEPSAADVAFTFAVGRVDLARRAVLPADSLDLLLAGLEALAEGRPRPVPPAGEEIAAWLSGRRIDREAACGAASVGRRIPLPHYPFERVRCWYDLQIAHLHRQGLGSAGQEPAFARDHLRDFGRAPSDRPQAMPGTAPAPAAVPVSAAEGAQVSAPTGVPARAAVRPAVPAPTAVPTLTLRGAAEPARRPATDPMEKPQMTSDRKISLRPLAPATAATRPAAPATPATPAAPAAVPAPPAAPAPAAVPAGRQEEIAEEVARLLAGVLYLEPDRLDPEETFLTLGVDSILGVEFVAAVNAAYPVGVKATALYDHPTPAAFARHIAESLGAPAPAPTFAPAVPASPAVPAVAVDPAPVARALREELARTLYCEPGDIDDEASFNTLGLDSILGVEFVAFVNQTYGLDEKAGILYDHPSLAALSRHVAGRAAPVPAAAAEPAALPLPVTGAGEPSQADLDALLSAVRDNRLSIEQAVTLLTPRR</sequence>
<dbReference type="Gene3D" id="3.40.47.10">
    <property type="match status" value="4"/>
</dbReference>
<dbReference type="Pfam" id="PF21089">
    <property type="entry name" value="PKS_DH_N"/>
    <property type="match status" value="2"/>
</dbReference>
<dbReference type="InterPro" id="IPR020841">
    <property type="entry name" value="PKS_Beta-ketoAc_synthase_dom"/>
</dbReference>
<feature type="compositionally biased region" description="Pro residues" evidence="9">
    <location>
        <begin position="4493"/>
        <end position="4503"/>
    </location>
</feature>
<dbReference type="Pfam" id="PF00501">
    <property type="entry name" value="AMP-binding"/>
    <property type="match status" value="1"/>
</dbReference>
<evidence type="ECO:0000259" key="12">
    <source>
        <dbReference type="PROSITE" id="PS52019"/>
    </source>
</evidence>
<dbReference type="GO" id="GO:0009403">
    <property type="term" value="P:toxin biosynthetic process"/>
    <property type="evidence" value="ECO:0007669"/>
    <property type="project" value="UniProtKB-ARBA"/>
</dbReference>
<dbReference type="InterPro" id="IPR013217">
    <property type="entry name" value="Methyltransf_12"/>
</dbReference>
<feature type="domain" description="Carrier" evidence="10">
    <location>
        <begin position="3346"/>
        <end position="3422"/>
    </location>
</feature>
<dbReference type="GO" id="GO:0004315">
    <property type="term" value="F:3-oxoacyl-[acyl-carrier-protein] synthase activity"/>
    <property type="evidence" value="ECO:0007669"/>
    <property type="project" value="InterPro"/>
</dbReference>
<dbReference type="PROSITE" id="PS00606">
    <property type="entry name" value="KS3_1"/>
    <property type="match status" value="2"/>
</dbReference>
<reference evidence="15" key="4">
    <citation type="journal article" date="2016" name="J. Am. Chem. Soc.">
        <title>Characterization of Intersubunit Communication in the Virginiamycin trans-Acyl Transferase Polyketide Synthase.</title>
        <authorList>
            <person name="Dorival J."/>
            <person name="Annaval T."/>
            <person name="Risser F."/>
            <person name="Collin S."/>
            <person name="Roblin P."/>
            <person name="Jacob C."/>
            <person name="Gruez A."/>
            <person name="Chagot B."/>
            <person name="Weissman K.J."/>
        </authorList>
    </citation>
    <scope>STRUCTURE BY NMR OF 6929-6964</scope>
</reference>
<dbReference type="PDB" id="4CA3">
    <property type="method" value="NMR"/>
    <property type="chains" value="A=6831-6914"/>
</dbReference>
<feature type="domain" description="Ketosynthase family 3 (KS3)" evidence="11">
    <location>
        <begin position="15"/>
        <end position="441"/>
    </location>
</feature>
<feature type="region of interest" description="N-terminal hotdog fold" evidence="8">
    <location>
        <begin position="2517"/>
        <end position="2644"/>
    </location>
</feature>
<dbReference type="InterPro" id="IPR006162">
    <property type="entry name" value="Ppantetheine_attach_site"/>
</dbReference>
<dbReference type="InterPro" id="IPR050091">
    <property type="entry name" value="PKS_NRPS_Biosynth_Enz"/>
</dbReference>
<dbReference type="SMART" id="SM00826">
    <property type="entry name" value="PKS_DH"/>
    <property type="match status" value="2"/>
</dbReference>
<reference evidence="13" key="1">
    <citation type="journal article" date="2007" name="Gene">
        <title>Characterization of biosynthetic gene cluster for the production of virginiamycin M, a streptogramin type A antibiotic, in Streptomyces virginiae.</title>
        <authorList>
            <person name="Pulsawat N."/>
            <person name="Kitani S."/>
            <person name="Nihira T."/>
        </authorList>
    </citation>
    <scope>NUCLEOTIDE SEQUENCE</scope>
</reference>
<dbReference type="Pfam" id="PF14765">
    <property type="entry name" value="PS-DH"/>
    <property type="match status" value="3"/>
</dbReference>
<dbReference type="Gene3D" id="3.30.559.10">
    <property type="entry name" value="Chloramphenicol acetyltransferase-like domain"/>
    <property type="match status" value="1"/>
</dbReference>
<reference evidence="16" key="3">
    <citation type="journal article" date="2014" name="Chem. Sci.">
        <title>Insights Into the Function of Trans-Acyl Transferase Polyketide Synthases from the Saxs Structure of a Complete Module.</title>
        <authorList>
            <person name="Davison J."/>
            <person name="Dorival J."/>
            <person name="Rabeharindranto M.H."/>
            <person name="Mazon H."/>
            <person name="Chagot B."/>
            <person name="Gruez A."/>
            <person name="Weissman K.J."/>
        </authorList>
    </citation>
    <scope>STRUCTURE BY NMR OF 6831-6914</scope>
</reference>
<dbReference type="PDB" id="2N5D">
    <property type="method" value="NMR"/>
    <property type="chains" value="A=6929-6964"/>
</dbReference>
<feature type="region of interest" description="Disordered" evidence="9">
    <location>
        <begin position="4873"/>
        <end position="4901"/>
    </location>
</feature>
<dbReference type="PROSITE" id="PS00012">
    <property type="entry name" value="PHOSPHOPANTETHEINE"/>
    <property type="match status" value="2"/>
</dbReference>
<dbReference type="SMR" id="A4PHN0"/>
<feature type="region of interest" description="C-terminal hotdog fold" evidence="8">
    <location>
        <begin position="5232"/>
        <end position="5376"/>
    </location>
</feature>
<dbReference type="Gene3D" id="3.30.300.30">
    <property type="match status" value="1"/>
</dbReference>
<dbReference type="PDBsum" id="2N5D"/>
<dbReference type="Gene3D" id="3.40.50.720">
    <property type="entry name" value="NAD(P)-binding Rossmann-like Domain"/>
    <property type="match status" value="3"/>
</dbReference>
<dbReference type="Pfam" id="PF00668">
    <property type="entry name" value="Condensation"/>
    <property type="match status" value="1"/>
</dbReference>
<dbReference type="InterPro" id="IPR014031">
    <property type="entry name" value="Ketoacyl_synth_C"/>
</dbReference>
<dbReference type="EMBL" id="AB283030">
    <property type="protein sequence ID" value="BAF50727.1"/>
    <property type="molecule type" value="Genomic_DNA"/>
</dbReference>
<dbReference type="InterPro" id="IPR010071">
    <property type="entry name" value="AA_adenyl_dom"/>
</dbReference>
<evidence type="ECO:0000256" key="1">
    <source>
        <dbReference type="ARBA" id="ARBA00001957"/>
    </source>
</evidence>
<feature type="compositionally biased region" description="Low complexity" evidence="9">
    <location>
        <begin position="4885"/>
        <end position="4896"/>
    </location>
</feature>
<dbReference type="SUPFAM" id="SSF53901">
    <property type="entry name" value="Thiolase-like"/>
    <property type="match status" value="4"/>
</dbReference>
<evidence type="ECO:0000256" key="7">
    <source>
        <dbReference type="ARBA" id="ARBA00023315"/>
    </source>
</evidence>
<evidence type="ECO:0000256" key="8">
    <source>
        <dbReference type="PROSITE-ProRule" id="PRU01363"/>
    </source>
</evidence>
<name>A4PHN0_STRVG</name>
<feature type="binding site" evidence="18">
    <location>
        <position position="6895"/>
    </location>
    <ligand>
        <name>(R)-4'-phosphopantetheine</name>
        <dbReference type="ChEBI" id="CHEBI:61723"/>
    </ligand>
</feature>
<feature type="domain" description="PKS/mFAS DH" evidence="12">
    <location>
        <begin position="5108"/>
        <end position="5376"/>
    </location>
</feature>
<dbReference type="InterPro" id="IPR025110">
    <property type="entry name" value="AMP-bd_C"/>
</dbReference>
<feature type="compositionally biased region" description="Low complexity" evidence="9">
    <location>
        <begin position="5965"/>
        <end position="5986"/>
    </location>
</feature>
<dbReference type="InterPro" id="IPR049552">
    <property type="entry name" value="PKS_DH_N"/>
</dbReference>
<dbReference type="InterPro" id="IPR032821">
    <property type="entry name" value="PKS_assoc"/>
</dbReference>
<feature type="active site" description="Proton acceptor; for dehydratase activity" evidence="8">
    <location>
        <position position="5139"/>
    </location>
</feature>
<dbReference type="InterPro" id="IPR016039">
    <property type="entry name" value="Thiolase-like"/>
</dbReference>
<feature type="active site" description="Proton donor; for dehydratase activity" evidence="8">
    <location>
        <position position="2721"/>
    </location>
</feature>
<dbReference type="InterPro" id="IPR036736">
    <property type="entry name" value="ACP-like_sf"/>
</dbReference>
<feature type="region of interest" description="Disordered" evidence="9">
    <location>
        <begin position="3314"/>
        <end position="3340"/>
    </location>
</feature>
<dbReference type="InterPro" id="IPR042104">
    <property type="entry name" value="PKS_dehydratase_sf"/>
</dbReference>
<evidence type="ECO:0000259" key="10">
    <source>
        <dbReference type="PROSITE" id="PS50075"/>
    </source>
</evidence>
<evidence type="ECO:0000256" key="4">
    <source>
        <dbReference type="ARBA" id="ARBA00022679"/>
    </source>
</evidence>
<dbReference type="InterPro" id="IPR045851">
    <property type="entry name" value="AMP-bd_C_sf"/>
</dbReference>
<feature type="region of interest" description="Disordered" evidence="9">
    <location>
        <begin position="1904"/>
        <end position="1924"/>
    </location>
</feature>
<feature type="region of interest" description="Disordered" evidence="9">
    <location>
        <begin position="5957"/>
        <end position="5998"/>
    </location>
</feature>
<feature type="domain" description="Carrier" evidence="10">
    <location>
        <begin position="5873"/>
        <end position="5949"/>
    </location>
</feature>
<feature type="region of interest" description="Disordered" evidence="9">
    <location>
        <begin position="5100"/>
        <end position="5126"/>
    </location>
</feature>
<feature type="region of interest" description="N-terminal hotdog fold" evidence="8">
    <location>
        <begin position="5108"/>
        <end position="5217"/>
    </location>
</feature>
<dbReference type="GO" id="GO:0031177">
    <property type="term" value="F:phosphopantetheine binding"/>
    <property type="evidence" value="ECO:0007669"/>
    <property type="project" value="InterPro"/>
</dbReference>
<dbReference type="BMRB" id="A4PHN0"/>
<dbReference type="Pfam" id="PF08659">
    <property type="entry name" value="KR"/>
    <property type="match status" value="3"/>
</dbReference>
<dbReference type="InterPro" id="IPR020845">
    <property type="entry name" value="AMP-binding_CS"/>
</dbReference>
<evidence type="ECO:0000256" key="5">
    <source>
        <dbReference type="ARBA" id="ARBA00022737"/>
    </source>
</evidence>
<dbReference type="Pfam" id="PF00550">
    <property type="entry name" value="PP-binding"/>
    <property type="match status" value="7"/>
</dbReference>
<dbReference type="NCBIfam" id="TIGR01733">
    <property type="entry name" value="AA-adenyl-dom"/>
    <property type="match status" value="1"/>
</dbReference>
<reference evidence="17 18" key="5">
    <citation type="journal article" date="2023" name="Nat. Commun.">
        <title>Decrypting the programming of beta-methylation in virginiamycin M biosynthesis.</title>
        <authorList>
            <person name="Collin S."/>
            <person name="Cox R.J."/>
            <person name="Paris C."/>
            <person name="Jacob C."/>
            <person name="Chagot B."/>
            <person name="Weissman K.J."/>
            <person name="Gruez A."/>
        </authorList>
    </citation>
    <scope>X-RAY CRYSTALLOGRAPHY (2.10 ANGSTROMS) OF 6831-6914 IN COMPLEX WITH (R)-4'-PHOSPHOPANTETHEINE</scope>
</reference>
<dbReference type="Gene3D" id="3.40.50.150">
    <property type="entry name" value="Vaccinia Virus protein VP39"/>
    <property type="match status" value="1"/>
</dbReference>
<keyword evidence="4" id="KW-0808">Transferase</keyword>
<dbReference type="CDD" id="cd02440">
    <property type="entry name" value="AdoMet_MTases"/>
    <property type="match status" value="1"/>
</dbReference>
<evidence type="ECO:0007829" key="18">
    <source>
        <dbReference type="PDB" id="8AHQ"/>
    </source>
</evidence>
<dbReference type="SMART" id="SM01294">
    <property type="entry name" value="PKS_PP_betabranch"/>
    <property type="match status" value="2"/>
</dbReference>
<dbReference type="Pfam" id="PF02801">
    <property type="entry name" value="Ketoacyl-synt_C"/>
    <property type="match status" value="4"/>
</dbReference>
<dbReference type="Gene3D" id="1.10.1200.10">
    <property type="entry name" value="ACP-like"/>
    <property type="match status" value="7"/>
</dbReference>
<proteinExistence type="evidence at protein level"/>
<evidence type="ECO:0007829" key="14">
    <source>
        <dbReference type="PDB" id="2MF4"/>
    </source>
</evidence>
<dbReference type="PANTHER" id="PTHR43775:SF37">
    <property type="entry name" value="SI:DKEY-61P9.11"/>
    <property type="match status" value="1"/>
</dbReference>
<feature type="binding site" evidence="18">
    <location>
        <position position="6871"/>
    </location>
    <ligand>
        <name>(R)-4'-phosphopantetheine</name>
        <dbReference type="ChEBI" id="CHEBI:61723"/>
        <note>covalent</note>
    </ligand>
</feature>
<feature type="domain" description="Carrier" evidence="10">
    <location>
        <begin position="6736"/>
        <end position="6810"/>
    </location>
</feature>
<dbReference type="InterPro" id="IPR057326">
    <property type="entry name" value="KR_dom"/>
</dbReference>
<dbReference type="CDD" id="cd08953">
    <property type="entry name" value="KR_2_SDR_x"/>
    <property type="match status" value="1"/>
</dbReference>
<feature type="active site" description="Proton donor; for dehydratase activity" evidence="8">
    <location>
        <position position="5290"/>
    </location>
</feature>
<dbReference type="EvolutionaryTrace" id="A4PHN0"/>
<protein>
    <submittedName>
        <fullName evidence="13">Hybrid polyketide synthase-non ribosomal peptide synthetase</fullName>
    </submittedName>
</protein>
<dbReference type="InterPro" id="IPR009081">
    <property type="entry name" value="PP-bd_ACP"/>
</dbReference>
<evidence type="ECO:0000256" key="3">
    <source>
        <dbReference type="ARBA" id="ARBA00022553"/>
    </source>
</evidence>
<dbReference type="InterPro" id="IPR042099">
    <property type="entry name" value="ANL_N_sf"/>
</dbReference>
<dbReference type="SUPFAM" id="SSF51735">
    <property type="entry name" value="NAD(P)-binding Rossmann-fold domains"/>
    <property type="match status" value="5"/>
</dbReference>
<evidence type="ECO:0000256" key="9">
    <source>
        <dbReference type="SAM" id="MobiDB-lite"/>
    </source>
</evidence>
<evidence type="ECO:0007829" key="16">
    <source>
        <dbReference type="PDB" id="4CA3"/>
    </source>
</evidence>
<feature type="region of interest" description="Disordered" evidence="9">
    <location>
        <begin position="6666"/>
        <end position="6732"/>
    </location>
</feature>
<dbReference type="InterPro" id="IPR001242">
    <property type="entry name" value="Condensation_dom"/>
</dbReference>
<dbReference type="SUPFAM" id="SSF56801">
    <property type="entry name" value="Acetyl-CoA synthetase-like"/>
    <property type="match status" value="1"/>
</dbReference>
<dbReference type="InterPro" id="IPR014030">
    <property type="entry name" value="Ketoacyl_synth_N"/>
</dbReference>